<dbReference type="Proteomes" id="UP000002484">
    <property type="component" value="Chromosome"/>
</dbReference>
<keyword evidence="3" id="KW-1185">Reference proteome</keyword>
<dbReference type="EMBL" id="CP002299">
    <property type="protein sequence ID" value="ADP78253.1"/>
    <property type="molecule type" value="Genomic_DNA"/>
</dbReference>
<dbReference type="InParanoid" id="E3J4T4"/>
<evidence type="ECO:0000256" key="1">
    <source>
        <dbReference type="SAM" id="Phobius"/>
    </source>
</evidence>
<accession>E3J4T4</accession>
<dbReference type="AlphaFoldDB" id="E3J4T4"/>
<organism evidence="2 3">
    <name type="scientific">Pseudofrankia inefficax (strain DSM 45817 / CECT 9037 / DDB 130130 / EuI1c)</name>
    <name type="common">Frankia inefficax</name>
    <dbReference type="NCBI Taxonomy" id="298654"/>
    <lineage>
        <taxon>Bacteria</taxon>
        <taxon>Bacillati</taxon>
        <taxon>Actinomycetota</taxon>
        <taxon>Actinomycetes</taxon>
        <taxon>Frankiales</taxon>
        <taxon>Frankiaceae</taxon>
        <taxon>Pseudofrankia</taxon>
    </lineage>
</organism>
<protein>
    <recommendedName>
        <fullName evidence="4">DUF218 domain-containing protein</fullName>
    </recommendedName>
</protein>
<dbReference type="STRING" id="298654.FraEuI1c_0165"/>
<sequence>MSRSLVRLPRQFRPVVPAPIGPAVADGPVRRRFPRRAILRTAAALVVLFILFIGATLAIIVFPPTDRPARANAILMLGGAGDRRDRALELARAGYAPVLALSTPNARHCPTVPNVKVICFRPDPFTTQGEAREAGRLAARYGWTRMIFVTDRSQNVRARLRIDRCYAGKKIMVSVDPPFRDWPYLIAYQWSAMFKALIWQRSC</sequence>
<name>E3J4T4_PSEI1</name>
<dbReference type="KEGG" id="fri:FraEuI1c_0165"/>
<evidence type="ECO:0000313" key="2">
    <source>
        <dbReference type="EMBL" id="ADP78253.1"/>
    </source>
</evidence>
<proteinExistence type="predicted"/>
<evidence type="ECO:0008006" key="4">
    <source>
        <dbReference type="Google" id="ProtNLM"/>
    </source>
</evidence>
<reference evidence="2 3" key="1">
    <citation type="submission" date="2010-10" db="EMBL/GenBank/DDBJ databases">
        <title>Complete sequence of Frankia sp. EuI1c.</title>
        <authorList>
            <consortium name="US DOE Joint Genome Institute"/>
            <person name="Lucas S."/>
            <person name="Copeland A."/>
            <person name="Lapidus A."/>
            <person name="Cheng J.-F."/>
            <person name="Bruce D."/>
            <person name="Goodwin L."/>
            <person name="Pitluck S."/>
            <person name="Chertkov O."/>
            <person name="Detter J.C."/>
            <person name="Han C."/>
            <person name="Tapia R."/>
            <person name="Land M."/>
            <person name="Hauser L."/>
            <person name="Jeffries C."/>
            <person name="Kyrpides N."/>
            <person name="Ivanova N."/>
            <person name="Mikhailova N."/>
            <person name="Beauchemin N."/>
            <person name="Sen A."/>
            <person name="Sur S.A."/>
            <person name="Gtari M."/>
            <person name="Wall L."/>
            <person name="Tisa L."/>
            <person name="Woyke T."/>
        </authorList>
    </citation>
    <scope>NUCLEOTIDE SEQUENCE [LARGE SCALE GENOMIC DNA]</scope>
    <source>
        <strain evidence="3">DSM 45817 / CECT 9037 / EuI1c</strain>
    </source>
</reference>
<keyword evidence="1" id="KW-0472">Membrane</keyword>
<keyword evidence="1" id="KW-0812">Transmembrane</keyword>
<gene>
    <name evidence="2" type="ordered locus">FraEuI1c_0165</name>
</gene>
<evidence type="ECO:0000313" key="3">
    <source>
        <dbReference type="Proteomes" id="UP000002484"/>
    </source>
</evidence>
<keyword evidence="1" id="KW-1133">Transmembrane helix</keyword>
<dbReference type="eggNOG" id="COG1434">
    <property type="taxonomic scope" value="Bacteria"/>
</dbReference>
<feature type="transmembrane region" description="Helical" evidence="1">
    <location>
        <begin position="37"/>
        <end position="62"/>
    </location>
</feature>
<dbReference type="HOGENOM" id="CLU_103289_0_0_11"/>